<dbReference type="AlphaFoldDB" id="A0A154L6M4"/>
<dbReference type="SUPFAM" id="SSF53850">
    <property type="entry name" value="Periplasmic binding protein-like II"/>
    <property type="match status" value="1"/>
</dbReference>
<feature type="domain" description="Solute-binding protein family 3/N-terminal" evidence="3">
    <location>
        <begin position="47"/>
        <end position="273"/>
    </location>
</feature>
<protein>
    <submittedName>
        <fullName evidence="4">ABC transporter substrate-binding protein</fullName>
    </submittedName>
</protein>
<gene>
    <name evidence="4" type="ORF">AUP42_17100</name>
</gene>
<dbReference type="InterPro" id="IPR001638">
    <property type="entry name" value="Solute-binding_3/MltF_N"/>
</dbReference>
<feature type="signal peptide" evidence="2">
    <location>
        <begin position="1"/>
        <end position="28"/>
    </location>
</feature>
<dbReference type="PANTHER" id="PTHR35936:SF6">
    <property type="entry name" value="AMINO ACID ABC TRANSPORTER SUBSTRATE-BINDING PAAT FAMILY PROTEIN"/>
    <property type="match status" value="1"/>
</dbReference>
<reference evidence="4 5" key="1">
    <citation type="submission" date="2015-12" db="EMBL/GenBank/DDBJ databases">
        <title>Genome sequence of Thalassospira lucentensis MCCC 1A02072.</title>
        <authorList>
            <person name="Lu L."/>
            <person name="Lai Q."/>
            <person name="Shao Z."/>
            <person name="Qian P."/>
        </authorList>
    </citation>
    <scope>NUCLEOTIDE SEQUENCE [LARGE SCALE GENOMIC DNA]</scope>
    <source>
        <strain evidence="4 5">MCCC 1A02072</strain>
    </source>
</reference>
<evidence type="ECO:0000256" key="1">
    <source>
        <dbReference type="ARBA" id="ARBA00022729"/>
    </source>
</evidence>
<organism evidence="4 5">
    <name type="scientific">Thalassospira lucentensis</name>
    <dbReference type="NCBI Taxonomy" id="168935"/>
    <lineage>
        <taxon>Bacteria</taxon>
        <taxon>Pseudomonadati</taxon>
        <taxon>Pseudomonadota</taxon>
        <taxon>Alphaproteobacteria</taxon>
        <taxon>Rhodospirillales</taxon>
        <taxon>Thalassospiraceae</taxon>
        <taxon>Thalassospira</taxon>
    </lineage>
</organism>
<sequence length="282" mass="31158">MDMQFITRTGFAGAVCAAGLLLANIAHSHDASQHLAVNDDGGRDCTRLLASGNPDYPPYLWPAEDGSNHLIGAAADFLQRVGEAAGIVIEVVNTGSWGRVQQHMREGGIDMIAGAFFTVPRLEYMDYFYPAFQGTRTVIWTKDNIDINYRQWSDLRGLEGLTVINNSFGQGFDTYAAQNLTIREVPSLEQGLKMLDRDRGEYLIYEEFPGKAFAARENIDGIRSYDVPVSEESLYLTMSHKSPCNTGALRGRIAQALFKLVNDDVMTDMLEASIARWSAGTN</sequence>
<evidence type="ECO:0000313" key="4">
    <source>
        <dbReference type="EMBL" id="KZB65689.1"/>
    </source>
</evidence>
<dbReference type="Proteomes" id="UP000076335">
    <property type="component" value="Unassembled WGS sequence"/>
</dbReference>
<evidence type="ECO:0000259" key="3">
    <source>
        <dbReference type="SMART" id="SM00062"/>
    </source>
</evidence>
<dbReference type="OrthoDB" id="6192933at2"/>
<comment type="caution">
    <text evidence="4">The sequence shown here is derived from an EMBL/GenBank/DDBJ whole genome shotgun (WGS) entry which is preliminary data.</text>
</comment>
<name>A0A154L6M4_9PROT</name>
<dbReference type="PANTHER" id="PTHR35936">
    <property type="entry name" value="MEMBRANE-BOUND LYTIC MUREIN TRANSGLYCOSYLASE F"/>
    <property type="match status" value="1"/>
</dbReference>
<accession>A0A154L6M4</accession>
<dbReference type="SMART" id="SM00062">
    <property type="entry name" value="PBPb"/>
    <property type="match status" value="1"/>
</dbReference>
<keyword evidence="1 2" id="KW-0732">Signal</keyword>
<proteinExistence type="predicted"/>
<dbReference type="Gene3D" id="3.40.190.10">
    <property type="entry name" value="Periplasmic binding protein-like II"/>
    <property type="match status" value="2"/>
</dbReference>
<evidence type="ECO:0000313" key="5">
    <source>
        <dbReference type="Proteomes" id="UP000076335"/>
    </source>
</evidence>
<dbReference type="Pfam" id="PF00497">
    <property type="entry name" value="SBP_bac_3"/>
    <property type="match status" value="1"/>
</dbReference>
<dbReference type="EMBL" id="LPVY01000008">
    <property type="protein sequence ID" value="KZB65689.1"/>
    <property type="molecule type" value="Genomic_DNA"/>
</dbReference>
<evidence type="ECO:0000256" key="2">
    <source>
        <dbReference type="SAM" id="SignalP"/>
    </source>
</evidence>
<feature type="chain" id="PRO_5007597005" evidence="2">
    <location>
        <begin position="29"/>
        <end position="282"/>
    </location>
</feature>